<dbReference type="PANTHER" id="PTHR42901">
    <property type="entry name" value="ALCOHOL DEHYDROGENASE"/>
    <property type="match status" value="1"/>
</dbReference>
<evidence type="ECO:0000256" key="2">
    <source>
        <dbReference type="ARBA" id="ARBA00023002"/>
    </source>
</evidence>
<evidence type="ECO:0000313" key="4">
    <source>
        <dbReference type="EMBL" id="TXD94112.1"/>
    </source>
</evidence>
<comment type="similarity">
    <text evidence="1 3">Belongs to the short-chain dehydrogenases/reductases (SDR) family.</text>
</comment>
<dbReference type="Gene3D" id="3.40.50.720">
    <property type="entry name" value="NAD(P)-binding Rossmann-like Domain"/>
    <property type="match status" value="1"/>
</dbReference>
<dbReference type="CDD" id="cd05374">
    <property type="entry name" value="17beta-HSD-like_SDR_c"/>
    <property type="match status" value="1"/>
</dbReference>
<sequence length="273" mass="30316">MTKKTILITGAGSGLGKGAALGLAAKGHKIIAGVHKWEQKSRLLEDIKKAGLEDNIQIIKLNILDPMDCQKAWEYDIDILVNNAGIGHSGPVSEMPVDLIREVMETNVFSSLEFAQPFIKKMVKKGSGKLVFVSSVAGLTTSPYLGSYNASKHALESIVQSLRDELTPMGISVATINPGPYDTGFNDRMYDTFTQWFDEDYHFTSRKNIEAAAKEMAENQFDPKEMIDKMVEVIPQDSHDFRTILPTDFAAMCKEYQENQYNVKSDAVDPSKK</sequence>
<dbReference type="AlphaFoldDB" id="A0A5C6ZXP1"/>
<dbReference type="NCBIfam" id="NF006776">
    <property type="entry name" value="PRK09291.1"/>
    <property type="match status" value="1"/>
</dbReference>
<dbReference type="InterPro" id="IPR002347">
    <property type="entry name" value="SDR_fam"/>
</dbReference>
<evidence type="ECO:0000256" key="1">
    <source>
        <dbReference type="ARBA" id="ARBA00006484"/>
    </source>
</evidence>
<keyword evidence="2" id="KW-0560">Oxidoreductase</keyword>
<proteinExistence type="inferred from homology"/>
<dbReference type="RefSeq" id="WP_146931695.1">
    <property type="nucleotide sequence ID" value="NZ_CBCSHZ010000005.1"/>
</dbReference>
<protein>
    <submittedName>
        <fullName evidence="4">SDR family oxidoreductase</fullName>
    </submittedName>
</protein>
<dbReference type="PRINTS" id="PR00080">
    <property type="entry name" value="SDRFAMILY"/>
</dbReference>
<accession>A0A5C6ZXP1</accession>
<reference evidence="4 5" key="1">
    <citation type="submission" date="2019-08" db="EMBL/GenBank/DDBJ databases">
        <title>Genome sequence of Gillisia hiemivivida IC154 (type strain).</title>
        <authorList>
            <person name="Bowman J.P."/>
        </authorList>
    </citation>
    <scope>NUCLEOTIDE SEQUENCE [LARGE SCALE GENOMIC DNA]</scope>
    <source>
        <strain evidence="4 5">IC154</strain>
    </source>
</reference>
<keyword evidence="5" id="KW-1185">Reference proteome</keyword>
<dbReference type="PROSITE" id="PS00061">
    <property type="entry name" value="ADH_SHORT"/>
    <property type="match status" value="1"/>
</dbReference>
<dbReference type="OrthoDB" id="1235794at2"/>
<comment type="caution">
    <text evidence="4">The sequence shown here is derived from an EMBL/GenBank/DDBJ whole genome shotgun (WGS) entry which is preliminary data.</text>
</comment>
<organism evidence="4 5">
    <name type="scientific">Gillisia hiemivivida</name>
    <dbReference type="NCBI Taxonomy" id="291190"/>
    <lineage>
        <taxon>Bacteria</taxon>
        <taxon>Pseudomonadati</taxon>
        <taxon>Bacteroidota</taxon>
        <taxon>Flavobacteriia</taxon>
        <taxon>Flavobacteriales</taxon>
        <taxon>Flavobacteriaceae</taxon>
        <taxon>Gillisia</taxon>
    </lineage>
</organism>
<dbReference type="InterPro" id="IPR036291">
    <property type="entry name" value="NAD(P)-bd_dom_sf"/>
</dbReference>
<dbReference type="GO" id="GO:0016491">
    <property type="term" value="F:oxidoreductase activity"/>
    <property type="evidence" value="ECO:0007669"/>
    <property type="project" value="UniProtKB-KW"/>
</dbReference>
<dbReference type="PANTHER" id="PTHR42901:SF1">
    <property type="entry name" value="ALCOHOL DEHYDROGENASE"/>
    <property type="match status" value="1"/>
</dbReference>
<name>A0A5C6ZXP1_9FLAO</name>
<dbReference type="PRINTS" id="PR00081">
    <property type="entry name" value="GDHRDH"/>
</dbReference>
<dbReference type="SUPFAM" id="SSF51735">
    <property type="entry name" value="NAD(P)-binding Rossmann-fold domains"/>
    <property type="match status" value="1"/>
</dbReference>
<evidence type="ECO:0000313" key="5">
    <source>
        <dbReference type="Proteomes" id="UP000321367"/>
    </source>
</evidence>
<dbReference type="Pfam" id="PF00106">
    <property type="entry name" value="adh_short"/>
    <property type="match status" value="1"/>
</dbReference>
<dbReference type="EMBL" id="VORY01000006">
    <property type="protein sequence ID" value="TXD94112.1"/>
    <property type="molecule type" value="Genomic_DNA"/>
</dbReference>
<evidence type="ECO:0000256" key="3">
    <source>
        <dbReference type="RuleBase" id="RU000363"/>
    </source>
</evidence>
<dbReference type="InterPro" id="IPR020904">
    <property type="entry name" value="Sc_DH/Rdtase_CS"/>
</dbReference>
<gene>
    <name evidence="4" type="ORF">ES724_07550</name>
</gene>
<dbReference type="Proteomes" id="UP000321367">
    <property type="component" value="Unassembled WGS sequence"/>
</dbReference>